<dbReference type="Proteomes" id="UP001054837">
    <property type="component" value="Unassembled WGS sequence"/>
</dbReference>
<accession>A0AAV4SAG1</accession>
<gene>
    <name evidence="1" type="ORF">CDAR_577271</name>
</gene>
<reference evidence="1 2" key="1">
    <citation type="submission" date="2021-06" db="EMBL/GenBank/DDBJ databases">
        <title>Caerostris darwini draft genome.</title>
        <authorList>
            <person name="Kono N."/>
            <person name="Arakawa K."/>
        </authorList>
    </citation>
    <scope>NUCLEOTIDE SEQUENCE [LARGE SCALE GENOMIC DNA]</scope>
</reference>
<sequence>FTKNIRKAFQMFSNKEWDKKLPELLSEDSSPWHFAKALKTIGP</sequence>
<protein>
    <submittedName>
        <fullName evidence="1">Uncharacterized protein</fullName>
    </submittedName>
</protein>
<feature type="non-terminal residue" evidence="1">
    <location>
        <position position="1"/>
    </location>
</feature>
<dbReference type="AlphaFoldDB" id="A0AAV4SAG1"/>
<comment type="caution">
    <text evidence="1">The sequence shown here is derived from an EMBL/GenBank/DDBJ whole genome shotgun (WGS) entry which is preliminary data.</text>
</comment>
<evidence type="ECO:0000313" key="1">
    <source>
        <dbReference type="EMBL" id="GIY30329.1"/>
    </source>
</evidence>
<proteinExistence type="predicted"/>
<keyword evidence="2" id="KW-1185">Reference proteome</keyword>
<dbReference type="EMBL" id="BPLQ01007473">
    <property type="protein sequence ID" value="GIY30329.1"/>
    <property type="molecule type" value="Genomic_DNA"/>
</dbReference>
<evidence type="ECO:0000313" key="2">
    <source>
        <dbReference type="Proteomes" id="UP001054837"/>
    </source>
</evidence>
<name>A0AAV4SAG1_9ARAC</name>
<organism evidence="1 2">
    <name type="scientific">Caerostris darwini</name>
    <dbReference type="NCBI Taxonomy" id="1538125"/>
    <lineage>
        <taxon>Eukaryota</taxon>
        <taxon>Metazoa</taxon>
        <taxon>Ecdysozoa</taxon>
        <taxon>Arthropoda</taxon>
        <taxon>Chelicerata</taxon>
        <taxon>Arachnida</taxon>
        <taxon>Araneae</taxon>
        <taxon>Araneomorphae</taxon>
        <taxon>Entelegynae</taxon>
        <taxon>Araneoidea</taxon>
        <taxon>Araneidae</taxon>
        <taxon>Caerostris</taxon>
    </lineage>
</organism>